<dbReference type="InterPro" id="IPR029044">
    <property type="entry name" value="Nucleotide-diphossugar_trans"/>
</dbReference>
<keyword evidence="2" id="KW-0808">Transferase</keyword>
<dbReference type="Pfam" id="PF00535">
    <property type="entry name" value="Glycos_transf_2"/>
    <property type="match status" value="2"/>
</dbReference>
<dbReference type="PANTHER" id="PTHR43630">
    <property type="entry name" value="POLY-BETA-1,6-N-ACETYL-D-GLUCOSAMINE SYNTHASE"/>
    <property type="match status" value="1"/>
</dbReference>
<dbReference type="SUPFAM" id="SSF48452">
    <property type="entry name" value="TPR-like"/>
    <property type="match status" value="1"/>
</dbReference>
<organism evidence="2 3">
    <name type="scientific">Guptibacillus hwajinpoensis</name>
    <dbReference type="NCBI Taxonomy" id="208199"/>
    <lineage>
        <taxon>Bacteria</taxon>
        <taxon>Bacillati</taxon>
        <taxon>Bacillota</taxon>
        <taxon>Bacilli</taxon>
        <taxon>Bacillales</taxon>
        <taxon>Guptibacillaceae</taxon>
        <taxon>Guptibacillus</taxon>
    </lineage>
</organism>
<evidence type="ECO:0000259" key="1">
    <source>
        <dbReference type="Pfam" id="PF00535"/>
    </source>
</evidence>
<proteinExistence type="predicted"/>
<feature type="domain" description="Glycosyltransferase 2-like" evidence="1">
    <location>
        <begin position="5"/>
        <end position="125"/>
    </location>
</feature>
<dbReference type="InterPro" id="IPR001173">
    <property type="entry name" value="Glyco_trans_2-like"/>
</dbReference>
<dbReference type="EMBL" id="WMEY01000003">
    <property type="protein sequence ID" value="MYL63583.1"/>
    <property type="molecule type" value="Genomic_DNA"/>
</dbReference>
<dbReference type="Gene3D" id="1.25.40.10">
    <property type="entry name" value="Tetratricopeptide repeat domain"/>
    <property type="match status" value="1"/>
</dbReference>
<evidence type="ECO:0000313" key="2">
    <source>
        <dbReference type="EMBL" id="MYL63583.1"/>
    </source>
</evidence>
<dbReference type="InterPro" id="IPR011990">
    <property type="entry name" value="TPR-like_helical_dom_sf"/>
</dbReference>
<dbReference type="CDD" id="cd02511">
    <property type="entry name" value="Beta4Glucosyltransferase"/>
    <property type="match status" value="1"/>
</dbReference>
<dbReference type="RefSeq" id="WP_160919196.1">
    <property type="nucleotide sequence ID" value="NZ_WMEY01000003.1"/>
</dbReference>
<accession>A0A845EYH5</accession>
<comment type="caution">
    <text evidence="2">The sequence shown here is derived from an EMBL/GenBank/DDBJ whole genome shotgun (WGS) entry which is preliminary data.</text>
</comment>
<dbReference type="Gene3D" id="3.90.550.10">
    <property type="entry name" value="Spore Coat Polysaccharide Biosynthesis Protein SpsA, Chain A"/>
    <property type="match status" value="3"/>
</dbReference>
<reference evidence="2 3" key="1">
    <citation type="submission" date="2019-11" db="EMBL/GenBank/DDBJ databases">
        <title>Genome sequences of 17 halophilic strains isolated from different environments.</title>
        <authorList>
            <person name="Furrow R.E."/>
        </authorList>
    </citation>
    <scope>NUCLEOTIDE SEQUENCE [LARGE SCALE GENOMIC DNA]</scope>
    <source>
        <strain evidence="2 3">22506_14_FS</strain>
    </source>
</reference>
<evidence type="ECO:0000313" key="3">
    <source>
        <dbReference type="Proteomes" id="UP000447833"/>
    </source>
</evidence>
<protein>
    <submittedName>
        <fullName evidence="2">Glycosyltransferase</fullName>
    </submittedName>
</protein>
<dbReference type="PANTHER" id="PTHR43630:SF2">
    <property type="entry name" value="GLYCOSYLTRANSFERASE"/>
    <property type="match status" value="1"/>
</dbReference>
<dbReference type="AlphaFoldDB" id="A0A845EYH5"/>
<feature type="domain" description="Glycosyltransferase 2-like" evidence="1">
    <location>
        <begin position="646"/>
        <end position="788"/>
    </location>
</feature>
<gene>
    <name evidence="2" type="ORF">GLW07_09490</name>
</gene>
<dbReference type="Proteomes" id="UP000447833">
    <property type="component" value="Unassembled WGS sequence"/>
</dbReference>
<name>A0A845EYH5_9BACL</name>
<dbReference type="SUPFAM" id="SSF53448">
    <property type="entry name" value="Nucleotide-diphospho-sugar transferases"/>
    <property type="match status" value="3"/>
</dbReference>
<dbReference type="GO" id="GO:0016740">
    <property type="term" value="F:transferase activity"/>
    <property type="evidence" value="ECO:0007669"/>
    <property type="project" value="UniProtKB-KW"/>
</dbReference>
<sequence length="869" mass="102484">MISISLCLIVKNEEAVLGTCLHSIHDIVDEINIVDTGSEDKTKEIANSYQANIYDFKWVNDFAKARNYAFSKATMDYILWLDADDVFLEEDRQKLKELKNALDPSVDSVRMHYNLSVDESGNVTSSLMRNRLVRRERHFKWIGAVHEYLEVGGKIINSDIAVLHNPVYHDATRNLSIYKERLERGEQFSPRDMYYFANELKDHSEFETAIEYYEKFLEGQEGWIEDNIAACAKLADCYAALGNQADSLRSILHSYSYTTPRPEFCCKVANYFFEKKDYQPAIFWYKLATETAVQEDNLGIQKRVYSNWIPYIQLCVCYDVLGDYETAYYFNEIAGVTRPGDSKYLQNKQYLEKRLLSVKKKVLIASPIRQDPEILRCFLKSLKRLNQEGLSFYYYFINDNQDKKSTLLLKDFQKEMQEVTINDIDSEEEYRKNQMTHYWNESLVWKVAQFKDSMIEHAKEHDFDYIFLVDSDLVLQKETIQHLVAQKKDIISEVFWTRWQPEAMEQPQVWLSDEYTQFEIKPGEELNDSEEAQRYHDFINQLRQPGVYEVGGLGACTLISRNALEKGVCFKKIPNLTFWGEDRHFCIRAGALGVSLWADTHYPPYHLYRQSDLEGVNDYLEEDVIEMPVTDKKVAASQKPRITLSMIIKNEEKKYLEKVLRKHSDYIDAAVIIDDGSTDNSVAICKEILKNIPLTIISNCESKFSNEITLRKQQWEKTIETNPDWILNMDADEMFEEGIASQLRALTNQEDFDLYSFRIYDMWDESNYREDEQWKSHQLYRPFLLRYKTNFTYKWKEQKQHCGRYPENIFQLPNSISQLRIKHLGWSTKDLRAEKYNRYKKLDPNAVYGRREQYESILDPTPKLVKWNK</sequence>